<dbReference type="Proteomes" id="UP000007148">
    <property type="component" value="Unassembled WGS sequence"/>
</dbReference>
<evidence type="ECO:0000313" key="3">
    <source>
        <dbReference type="EMBL" id="CCA67552.1"/>
    </source>
</evidence>
<dbReference type="eggNOG" id="ENOG502S31E">
    <property type="taxonomic scope" value="Eukaryota"/>
</dbReference>
<name>G4T8A9_SERID</name>
<feature type="compositionally biased region" description="Polar residues" evidence="1">
    <location>
        <begin position="237"/>
        <end position="246"/>
    </location>
</feature>
<feature type="transmembrane region" description="Helical" evidence="2">
    <location>
        <begin position="177"/>
        <end position="199"/>
    </location>
</feature>
<accession>G4T8A9</accession>
<comment type="caution">
    <text evidence="3">The sequence shown here is derived from an EMBL/GenBank/DDBJ whole genome shotgun (WGS) entry which is preliminary data.</text>
</comment>
<feature type="region of interest" description="Disordered" evidence="1">
    <location>
        <begin position="556"/>
        <end position="583"/>
    </location>
</feature>
<dbReference type="EMBL" id="CAFZ01000016">
    <property type="protein sequence ID" value="CCA67552.1"/>
    <property type="molecule type" value="Genomic_DNA"/>
</dbReference>
<evidence type="ECO:0000313" key="4">
    <source>
        <dbReference type="Proteomes" id="UP000007148"/>
    </source>
</evidence>
<feature type="compositionally biased region" description="Low complexity" evidence="1">
    <location>
        <begin position="128"/>
        <end position="146"/>
    </location>
</feature>
<organism evidence="3 4">
    <name type="scientific">Serendipita indica (strain DSM 11827)</name>
    <name type="common">Root endophyte fungus</name>
    <name type="synonym">Piriformospora indica</name>
    <dbReference type="NCBI Taxonomy" id="1109443"/>
    <lineage>
        <taxon>Eukaryota</taxon>
        <taxon>Fungi</taxon>
        <taxon>Dikarya</taxon>
        <taxon>Basidiomycota</taxon>
        <taxon>Agaricomycotina</taxon>
        <taxon>Agaricomycetes</taxon>
        <taxon>Sebacinales</taxon>
        <taxon>Serendipitaceae</taxon>
        <taxon>Serendipita</taxon>
    </lineage>
</organism>
<evidence type="ECO:0000256" key="2">
    <source>
        <dbReference type="SAM" id="Phobius"/>
    </source>
</evidence>
<keyword evidence="2" id="KW-0472">Membrane</keyword>
<proteinExistence type="predicted"/>
<feature type="region of interest" description="Disordered" evidence="1">
    <location>
        <begin position="326"/>
        <end position="383"/>
    </location>
</feature>
<dbReference type="InParanoid" id="G4T8A9"/>
<dbReference type="STRING" id="1109443.G4T8A9"/>
<dbReference type="OrthoDB" id="3363836at2759"/>
<feature type="region of interest" description="Disordered" evidence="1">
    <location>
        <begin position="121"/>
        <end position="152"/>
    </location>
</feature>
<keyword evidence="2" id="KW-1133">Transmembrane helix</keyword>
<dbReference type="AlphaFoldDB" id="G4T8A9"/>
<gene>
    <name evidence="3" type="ORF">PIIN_01381</name>
</gene>
<feature type="compositionally biased region" description="Polar residues" evidence="1">
    <location>
        <begin position="396"/>
        <end position="423"/>
    </location>
</feature>
<reference evidence="3 4" key="1">
    <citation type="journal article" date="2011" name="PLoS Pathog.">
        <title>Endophytic Life Strategies Decoded by Genome and Transcriptome Analyses of the Mutualistic Root Symbiont Piriformospora indica.</title>
        <authorList>
            <person name="Zuccaro A."/>
            <person name="Lahrmann U."/>
            <person name="Guldener U."/>
            <person name="Langen G."/>
            <person name="Pfiffi S."/>
            <person name="Biedenkopf D."/>
            <person name="Wong P."/>
            <person name="Samans B."/>
            <person name="Grimm C."/>
            <person name="Basiewicz M."/>
            <person name="Murat C."/>
            <person name="Martin F."/>
            <person name="Kogel K.H."/>
        </authorList>
    </citation>
    <scope>NUCLEOTIDE SEQUENCE [LARGE SCALE GENOMIC DNA]</scope>
    <source>
        <strain evidence="3 4">DSM 11827</strain>
    </source>
</reference>
<feature type="compositionally biased region" description="Polar residues" evidence="1">
    <location>
        <begin position="364"/>
        <end position="375"/>
    </location>
</feature>
<evidence type="ECO:0000256" key="1">
    <source>
        <dbReference type="SAM" id="MobiDB-lite"/>
    </source>
</evidence>
<keyword evidence="2" id="KW-0812">Transmembrane</keyword>
<keyword evidence="4" id="KW-1185">Reference proteome</keyword>
<protein>
    <submittedName>
        <fullName evidence="3">Uncharacterized protein</fullName>
    </submittedName>
</protein>
<feature type="region of interest" description="Disordered" evidence="1">
    <location>
        <begin position="231"/>
        <end position="266"/>
    </location>
</feature>
<sequence>MPAFAFDLFAHRKAVKRAPSGSCQLYKEPKMGATLNSSTPVTFEWDPSCLGDAQYIDISLLSARGTLFRWSSVPAASGKHECQLDAGWWDQQNTVQVQLGITASDEPLALSPFPAGPVFTARNSDPIPTVSTPSNSSVSGTRTSSTPAPTGNYAGAGGVVNVQQLYSSQQAQHRGRLAASIILPLLVAILVSVGGYIWYSRRREAKRRQQWVESIDKRMSRVSADWQSMSAIGGRPSMQSGRSRTMSHLGGGAAHGRSSLAPENTRPSIYERFKSSTSVVDNEKNVFAAEDLSQLGPRARALSAAAAEGRPLSELYKDLPAAPAASATGVTRARSKSIAHDGSGLRTSGFLPRPAYDRAPASHARTTSTTSNNPYASAMAQRDSQAMDEKALYAFPTSSGGNLHSGTSPIQRSRLDSSNSGPTPRTRLDSATGRGRVTSRVSFADTPRPNERRWNHADAEKNGVGRVSVGDAFAVDFDSLPALALMRVKSGEGLEGSAPDSPFTPTREFIPGSKDDHLGARQGTGIGGRTPDEMLKAYAAAMAGEKGELGQEMEMGTARGQMRPRQEEESGGIFSSVRKLWRK</sequence>
<dbReference type="HOGENOM" id="CLU_494460_0_0_1"/>
<feature type="region of interest" description="Disordered" evidence="1">
    <location>
        <begin position="395"/>
        <end position="437"/>
    </location>
</feature>